<evidence type="ECO:0000256" key="7">
    <source>
        <dbReference type="SAM" id="Phobius"/>
    </source>
</evidence>
<dbReference type="PANTHER" id="PTHR10465:SF0">
    <property type="entry name" value="SARCALUMENIN"/>
    <property type="match status" value="1"/>
</dbReference>
<dbReference type="PANTHER" id="PTHR10465">
    <property type="entry name" value="TRANSMEMBRANE GTPASE FZO1"/>
    <property type="match status" value="1"/>
</dbReference>
<dbReference type="Pfam" id="PF00350">
    <property type="entry name" value="Dynamin_N"/>
    <property type="match status" value="1"/>
</dbReference>
<protein>
    <submittedName>
        <fullName evidence="9">Ribosome biogenesis GTPase A</fullName>
    </submittedName>
</protein>
<keyword evidence="6" id="KW-0175">Coiled coil</keyword>
<proteinExistence type="predicted"/>
<dbReference type="EMBL" id="JACHES010000009">
    <property type="protein sequence ID" value="MBB6177319.1"/>
    <property type="molecule type" value="Genomic_DNA"/>
</dbReference>
<keyword evidence="10" id="KW-1185">Reference proteome</keyword>
<evidence type="ECO:0000313" key="10">
    <source>
        <dbReference type="Proteomes" id="UP000523528"/>
    </source>
</evidence>
<dbReference type="Proteomes" id="UP000523528">
    <property type="component" value="Unassembled WGS sequence"/>
</dbReference>
<evidence type="ECO:0000256" key="4">
    <source>
        <dbReference type="ARBA" id="ARBA00023134"/>
    </source>
</evidence>
<keyword evidence="5 7" id="KW-0472">Membrane</keyword>
<keyword evidence="2" id="KW-0547">Nucleotide-binding</keyword>
<gene>
    <name evidence="9" type="ORF">HNQ82_002152</name>
</gene>
<dbReference type="GO" id="GO:0016020">
    <property type="term" value="C:membrane"/>
    <property type="evidence" value="ECO:0007669"/>
    <property type="project" value="UniProtKB-SubCell"/>
</dbReference>
<dbReference type="SUPFAM" id="SSF52540">
    <property type="entry name" value="P-loop containing nucleoside triphosphate hydrolases"/>
    <property type="match status" value="1"/>
</dbReference>
<dbReference type="AlphaFoldDB" id="A0A7X0DBM8"/>
<evidence type="ECO:0000259" key="8">
    <source>
        <dbReference type="Pfam" id="PF00350"/>
    </source>
</evidence>
<dbReference type="Gene3D" id="3.40.50.300">
    <property type="entry name" value="P-loop containing nucleotide triphosphate hydrolases"/>
    <property type="match status" value="1"/>
</dbReference>
<keyword evidence="7" id="KW-1133">Transmembrane helix</keyword>
<organism evidence="9 10">
    <name type="scientific">Anoxybacillus tengchongensis</name>
    <dbReference type="NCBI Taxonomy" id="576944"/>
    <lineage>
        <taxon>Bacteria</taxon>
        <taxon>Bacillati</taxon>
        <taxon>Bacillota</taxon>
        <taxon>Bacilli</taxon>
        <taxon>Bacillales</taxon>
        <taxon>Anoxybacillaceae</taxon>
        <taxon>Anoxybacillus</taxon>
    </lineage>
</organism>
<keyword evidence="3" id="KW-0378">Hydrolase</keyword>
<name>A0A7X0DBM8_9BACL</name>
<accession>A0A7X0DBM8</accession>
<sequence>MNHLTLNFFKEKKNQVLLLLDEYLFTLEDMKSSEKKKIEELKIEVKNDKFQIVVVGEFSRGKSTFINALLGKKLLPSSVKPTTAILNIISYSVEPCIHIYFHDKTKPTLSITEHEFSQIVAPKDPIIGDPRSESEYKKQLDFLRNISYAKIGYPIEVCKNGIEIIDTPGTNDLDPMREQITNNIIPKSDAAILLLSATKILSESELSFLKNRLLENDIHKIFIVINFKDLLKTEEDMKKVMDYATTNLKPILKEPKIFMVAAKEALNAKRKANGEVLTTRRGPIAVWDYEHTGFIEFETSLAHFLEYERGAVKLKKPIQRSIKSINEVINKQLSFERSVLKTKKEDLHTKIDSIMKQVEHLKQISQRAQKNLSFYLKKEKYEIKQWYEKALQTIYTDALQLFDDHSYLSASELGRKVEDFLGVQEREIHLQKFEQIKQAVQKSMERSSEEVNKQLGQINLEVEQLWKKEENNDTMREIDIFTYDTGFDLVKEVLDIIGHSRNYNLAVKLVLGVSAVIAGIIIGGIGALFNWLSGEDEKQRMRRDLTFQFEQKKIEKIKALEEELQYLLTEVENKYKQVLQDQISRFQSQIRQMIDSTKMEETEIQTRLEKIERWETKLNMIKNSLQSLYNELEDSQKTEEYV</sequence>
<evidence type="ECO:0000256" key="3">
    <source>
        <dbReference type="ARBA" id="ARBA00022801"/>
    </source>
</evidence>
<keyword evidence="4" id="KW-0342">GTP-binding</keyword>
<reference evidence="9 10" key="1">
    <citation type="submission" date="2020-08" db="EMBL/GenBank/DDBJ databases">
        <title>Genomic Encyclopedia of Type Strains, Phase IV (KMG-IV): sequencing the most valuable type-strain genomes for metagenomic binning, comparative biology and taxonomic classification.</title>
        <authorList>
            <person name="Goeker M."/>
        </authorList>
    </citation>
    <scope>NUCLEOTIDE SEQUENCE [LARGE SCALE GENOMIC DNA]</scope>
    <source>
        <strain evidence="9 10">DSM 23211</strain>
    </source>
</reference>
<keyword evidence="7" id="KW-0812">Transmembrane</keyword>
<comment type="caution">
    <text evidence="9">The sequence shown here is derived from an EMBL/GenBank/DDBJ whole genome shotgun (WGS) entry which is preliminary data.</text>
</comment>
<dbReference type="InterPro" id="IPR027417">
    <property type="entry name" value="P-loop_NTPase"/>
</dbReference>
<dbReference type="CDD" id="cd09912">
    <property type="entry name" value="DLP_2"/>
    <property type="match status" value="1"/>
</dbReference>
<feature type="transmembrane region" description="Helical" evidence="7">
    <location>
        <begin position="509"/>
        <end position="532"/>
    </location>
</feature>
<evidence type="ECO:0000256" key="6">
    <source>
        <dbReference type="SAM" id="Coils"/>
    </source>
</evidence>
<evidence type="ECO:0000256" key="5">
    <source>
        <dbReference type="ARBA" id="ARBA00023136"/>
    </source>
</evidence>
<dbReference type="GO" id="GO:0005525">
    <property type="term" value="F:GTP binding"/>
    <property type="evidence" value="ECO:0007669"/>
    <property type="project" value="UniProtKB-KW"/>
</dbReference>
<dbReference type="InterPro" id="IPR045063">
    <property type="entry name" value="Dynamin_N"/>
</dbReference>
<feature type="coiled-coil region" evidence="6">
    <location>
        <begin position="611"/>
        <end position="638"/>
    </location>
</feature>
<dbReference type="InterPro" id="IPR027094">
    <property type="entry name" value="Mitofusin_fam"/>
</dbReference>
<evidence type="ECO:0000256" key="2">
    <source>
        <dbReference type="ARBA" id="ARBA00022741"/>
    </source>
</evidence>
<evidence type="ECO:0000313" key="9">
    <source>
        <dbReference type="EMBL" id="MBB6177319.1"/>
    </source>
</evidence>
<dbReference type="RefSeq" id="WP_183249443.1">
    <property type="nucleotide sequence ID" value="NZ_JACHES010000009.1"/>
</dbReference>
<comment type="subcellular location">
    <subcellularLocation>
        <location evidence="1">Membrane</location>
    </subcellularLocation>
</comment>
<feature type="coiled-coil region" evidence="6">
    <location>
        <begin position="550"/>
        <end position="577"/>
    </location>
</feature>
<feature type="domain" description="Dynamin N-terminal" evidence="8">
    <location>
        <begin position="52"/>
        <end position="224"/>
    </location>
</feature>
<dbReference type="GO" id="GO:0003924">
    <property type="term" value="F:GTPase activity"/>
    <property type="evidence" value="ECO:0007669"/>
    <property type="project" value="InterPro"/>
</dbReference>
<evidence type="ECO:0000256" key="1">
    <source>
        <dbReference type="ARBA" id="ARBA00004370"/>
    </source>
</evidence>